<organism evidence="2 3">
    <name type="scientific">Arthrobacter crystallopoietes BAB-32</name>
    <dbReference type="NCBI Taxonomy" id="1246476"/>
    <lineage>
        <taxon>Bacteria</taxon>
        <taxon>Bacillati</taxon>
        <taxon>Actinomycetota</taxon>
        <taxon>Actinomycetes</taxon>
        <taxon>Micrococcales</taxon>
        <taxon>Micrococcaceae</taxon>
        <taxon>Crystallibacter</taxon>
    </lineage>
</organism>
<comment type="caution">
    <text evidence="2">The sequence shown here is derived from an EMBL/GenBank/DDBJ whole genome shotgun (WGS) entry which is preliminary data.</text>
</comment>
<proteinExistence type="predicted"/>
<protein>
    <submittedName>
        <fullName evidence="2">Blue (Type1) copper domain-containing protein</fullName>
    </submittedName>
</protein>
<gene>
    <name evidence="2" type="ORF">D477_001339</name>
</gene>
<evidence type="ECO:0000313" key="2">
    <source>
        <dbReference type="EMBL" id="EMY36010.1"/>
    </source>
</evidence>
<sequence length="322" mass="35821">MMQRSGPWSGYWALEPADVFELWNLIGQIGFRPGYIGKVLWRGLPSDSFEVKSSIIRQLESEQIVVSEDEVAHRERQYLENARRWGIGITEYGRVPDLHLLSMLQHHGVPTRLIDVSYNPMTALWFACSDPRYLDEPGVLVSMTVSDSKIFWTTDLPHGQASSIGIVEQAQLRAALQYSEDHKQAVLVEPRVRDARMTVQEGLFLTSSVPSAPSDGPVQGFPAGPDMPVYVDALKLDPQDVDYPNTGPTGVQVMGIVLTPEVKSQMSLYLSRNFNRSTRTMYPDMSGYAAAVQSGQLTFGPAEPEPIPEGTCFPAQWLANFS</sequence>
<dbReference type="AlphaFoldDB" id="N1V3S8"/>
<name>N1V3S8_9MICC</name>
<dbReference type="OrthoDB" id="9816036at2"/>
<dbReference type="Pfam" id="PF08867">
    <property type="entry name" value="FRG"/>
    <property type="match status" value="1"/>
</dbReference>
<dbReference type="RefSeq" id="WP_005266496.1">
    <property type="nucleotide sequence ID" value="NZ_ANPE02000049.1"/>
</dbReference>
<reference evidence="2 3" key="1">
    <citation type="journal article" date="2013" name="Genome Announc.">
        <title>Draft Genome Sequence of Arthrobacter crystallopoietes Strain BAB-32, Revealing Genes for Bioremediation.</title>
        <authorList>
            <person name="Joshi M.N."/>
            <person name="Pandit A.S."/>
            <person name="Sharma A."/>
            <person name="Pandya R.V."/>
            <person name="Desai S.M."/>
            <person name="Saxena A.K."/>
            <person name="Bagatharia S.B."/>
        </authorList>
    </citation>
    <scope>NUCLEOTIDE SEQUENCE [LARGE SCALE GENOMIC DNA]</scope>
    <source>
        <strain evidence="2 3">BAB-32</strain>
    </source>
</reference>
<dbReference type="SMART" id="SM00901">
    <property type="entry name" value="FRG"/>
    <property type="match status" value="1"/>
</dbReference>
<evidence type="ECO:0000259" key="1">
    <source>
        <dbReference type="SMART" id="SM00901"/>
    </source>
</evidence>
<dbReference type="EMBL" id="ANPE02000049">
    <property type="protein sequence ID" value="EMY36010.1"/>
    <property type="molecule type" value="Genomic_DNA"/>
</dbReference>
<dbReference type="InterPro" id="IPR014966">
    <property type="entry name" value="FRG-dom"/>
</dbReference>
<accession>N1V3S8</accession>
<keyword evidence="3" id="KW-1185">Reference proteome</keyword>
<dbReference type="Proteomes" id="UP000010729">
    <property type="component" value="Unassembled WGS sequence"/>
</dbReference>
<evidence type="ECO:0000313" key="3">
    <source>
        <dbReference type="Proteomes" id="UP000010729"/>
    </source>
</evidence>
<feature type="domain" description="FRG" evidence="1">
    <location>
        <begin position="35"/>
        <end position="141"/>
    </location>
</feature>